<keyword evidence="8" id="KW-0697">Rotamase</keyword>
<dbReference type="PROSITE" id="PS01096">
    <property type="entry name" value="PPIC_PPIASE_1"/>
    <property type="match status" value="1"/>
</dbReference>
<dbReference type="Pfam" id="PF13616">
    <property type="entry name" value="Rotamase_3"/>
    <property type="match status" value="1"/>
</dbReference>
<proteinExistence type="inferred from homology"/>
<dbReference type="InterPro" id="IPR023058">
    <property type="entry name" value="PPIase_PpiC_CS"/>
</dbReference>
<gene>
    <name evidence="11" type="ORF">IAA86_09005</name>
</gene>
<reference evidence="11" key="1">
    <citation type="submission" date="2020-10" db="EMBL/GenBank/DDBJ databases">
        <authorList>
            <person name="Gilroy R."/>
        </authorList>
    </citation>
    <scope>NUCLEOTIDE SEQUENCE</scope>
    <source>
        <strain evidence="11">CHK152-2871</strain>
    </source>
</reference>
<evidence type="ECO:0000256" key="8">
    <source>
        <dbReference type="PROSITE-ProRule" id="PRU00278"/>
    </source>
</evidence>
<dbReference type="AlphaFoldDB" id="A0A9D1FK24"/>
<evidence type="ECO:0000256" key="4">
    <source>
        <dbReference type="ARBA" id="ARBA00040926"/>
    </source>
</evidence>
<evidence type="ECO:0000256" key="7">
    <source>
        <dbReference type="ARBA" id="ARBA00046231"/>
    </source>
</evidence>
<dbReference type="InterPro" id="IPR052204">
    <property type="entry name" value="PpiC/parvulin_rotamase"/>
</dbReference>
<feature type="domain" description="PpiC" evidence="10">
    <location>
        <begin position="31"/>
        <end position="120"/>
    </location>
</feature>
<evidence type="ECO:0000256" key="1">
    <source>
        <dbReference type="ARBA" id="ARBA00004496"/>
    </source>
</evidence>
<dbReference type="GO" id="GO:0003755">
    <property type="term" value="F:peptidyl-prolyl cis-trans isomerase activity"/>
    <property type="evidence" value="ECO:0007669"/>
    <property type="project" value="UniProtKB-KW"/>
</dbReference>
<dbReference type="InterPro" id="IPR046357">
    <property type="entry name" value="PPIase_dom_sf"/>
</dbReference>
<organism evidence="11 12">
    <name type="scientific">Candidatus Galligastranaerophilus intestinavium</name>
    <dbReference type="NCBI Taxonomy" id="2840836"/>
    <lineage>
        <taxon>Bacteria</taxon>
        <taxon>Candidatus Galligastranaerophilus</taxon>
    </lineage>
</organism>
<dbReference type="PANTHER" id="PTHR43629">
    <property type="entry name" value="PEPTIDYL-PROLYL CIS-TRANS ISOMERASE"/>
    <property type="match status" value="1"/>
</dbReference>
<keyword evidence="9" id="KW-0732">Signal</keyword>
<evidence type="ECO:0000313" key="11">
    <source>
        <dbReference type="EMBL" id="HIS75139.1"/>
    </source>
</evidence>
<evidence type="ECO:0000256" key="2">
    <source>
        <dbReference type="ARBA" id="ARBA00007656"/>
    </source>
</evidence>
<comment type="similarity">
    <text evidence="2">Belongs to the PpiC/parvulin rotamase family.</text>
</comment>
<dbReference type="EMBL" id="DVJQ01000076">
    <property type="protein sequence ID" value="HIS75139.1"/>
    <property type="molecule type" value="Genomic_DNA"/>
</dbReference>
<dbReference type="GO" id="GO:0005737">
    <property type="term" value="C:cytoplasm"/>
    <property type="evidence" value="ECO:0007669"/>
    <property type="project" value="UniProtKB-SubCell"/>
</dbReference>
<reference evidence="11" key="2">
    <citation type="journal article" date="2021" name="PeerJ">
        <title>Extensive microbial diversity within the chicken gut microbiome revealed by metagenomics and culture.</title>
        <authorList>
            <person name="Gilroy R."/>
            <person name="Ravi A."/>
            <person name="Getino M."/>
            <person name="Pursley I."/>
            <person name="Horton D.L."/>
            <person name="Alikhan N.F."/>
            <person name="Baker D."/>
            <person name="Gharbi K."/>
            <person name="Hall N."/>
            <person name="Watson M."/>
            <person name="Adriaenssens E.M."/>
            <person name="Foster-Nyarko E."/>
            <person name="Jarju S."/>
            <person name="Secka A."/>
            <person name="Antonio M."/>
            <person name="Oren A."/>
            <person name="Chaudhuri R.R."/>
            <person name="La Ragione R."/>
            <person name="Hildebrand F."/>
            <person name="Pallen M.J."/>
        </authorList>
    </citation>
    <scope>NUCLEOTIDE SEQUENCE</scope>
    <source>
        <strain evidence="11">CHK152-2871</strain>
    </source>
</reference>
<comment type="caution">
    <text evidence="11">The sequence shown here is derived from an EMBL/GenBank/DDBJ whole genome shotgun (WGS) entry which is preliminary data.</text>
</comment>
<dbReference type="SUPFAM" id="SSF54534">
    <property type="entry name" value="FKBP-like"/>
    <property type="match status" value="1"/>
</dbReference>
<dbReference type="InterPro" id="IPR000297">
    <property type="entry name" value="PPIase_PpiC"/>
</dbReference>
<evidence type="ECO:0000256" key="6">
    <source>
        <dbReference type="ARBA" id="ARBA00043072"/>
    </source>
</evidence>
<name>A0A9D1FK24_9BACT</name>
<feature type="signal peptide" evidence="9">
    <location>
        <begin position="1"/>
        <end position="20"/>
    </location>
</feature>
<keyword evidence="3" id="KW-0963">Cytoplasm</keyword>
<accession>A0A9D1FK24</accession>
<dbReference type="PANTHER" id="PTHR43629:SF2">
    <property type="entry name" value="RHODANESE-LIKE_PPIC DOMAIN-CONTAINING PROTEIN 12, CHLOROPLASTIC"/>
    <property type="match status" value="1"/>
</dbReference>
<keyword evidence="8 11" id="KW-0413">Isomerase</keyword>
<evidence type="ECO:0000256" key="9">
    <source>
        <dbReference type="SAM" id="SignalP"/>
    </source>
</evidence>
<comment type="function">
    <text evidence="7">PPIases accelerate the folding of proteins. It prefers amino acid residues with hydrophobic side chains like leucine and phenylalanine in the P1 position of the peptides substrates.</text>
</comment>
<dbReference type="Proteomes" id="UP000886865">
    <property type="component" value="Unassembled WGS sequence"/>
</dbReference>
<evidence type="ECO:0000313" key="12">
    <source>
        <dbReference type="Proteomes" id="UP000886865"/>
    </source>
</evidence>
<evidence type="ECO:0000259" key="10">
    <source>
        <dbReference type="PROSITE" id="PS50198"/>
    </source>
</evidence>
<feature type="chain" id="PRO_5039432736" description="Peptidyl-prolyl cis-trans isomerase C" evidence="9">
    <location>
        <begin position="21"/>
        <end position="122"/>
    </location>
</feature>
<comment type="subcellular location">
    <subcellularLocation>
        <location evidence="1">Cytoplasm</location>
    </subcellularLocation>
</comment>
<dbReference type="PROSITE" id="PS50198">
    <property type="entry name" value="PPIC_PPIASE_2"/>
    <property type="match status" value="1"/>
</dbReference>
<protein>
    <recommendedName>
        <fullName evidence="4">Peptidyl-prolyl cis-trans isomerase C</fullName>
    </recommendedName>
    <alternativeName>
        <fullName evidence="6">Parvulin</fullName>
    </alternativeName>
    <alternativeName>
        <fullName evidence="5">Rotamase C</fullName>
    </alternativeName>
</protein>
<evidence type="ECO:0000256" key="3">
    <source>
        <dbReference type="ARBA" id="ARBA00022490"/>
    </source>
</evidence>
<sequence>MRKILLLIIALFTFALICDAKVPVDSNADNYTTVKASHILVNSESRAKALKNRIENGESFAQLAKKYSACPSGEFGGNLGYFERGKMVKEFEDAAFSLPVGVVSDPVQTDFGWHLIKVYDKR</sequence>
<evidence type="ECO:0000256" key="5">
    <source>
        <dbReference type="ARBA" id="ARBA00041926"/>
    </source>
</evidence>
<dbReference type="Gene3D" id="3.10.50.40">
    <property type="match status" value="1"/>
</dbReference>